<dbReference type="PROSITE" id="PS50043">
    <property type="entry name" value="HTH_LUXR_2"/>
    <property type="match status" value="1"/>
</dbReference>
<dbReference type="InterPro" id="IPR001789">
    <property type="entry name" value="Sig_transdc_resp-reg_receiver"/>
</dbReference>
<dbReference type="PRINTS" id="PR00038">
    <property type="entry name" value="HTHLUXR"/>
</dbReference>
<dbReference type="SMART" id="SM00421">
    <property type="entry name" value="HTH_LUXR"/>
    <property type="match status" value="1"/>
</dbReference>
<keyword evidence="1" id="KW-0805">Transcription regulation</keyword>
<keyword evidence="3" id="KW-0804">Transcription</keyword>
<evidence type="ECO:0000256" key="3">
    <source>
        <dbReference type="ARBA" id="ARBA00023163"/>
    </source>
</evidence>
<dbReference type="Proteomes" id="UP000236649">
    <property type="component" value="Chromosome 4"/>
</dbReference>
<dbReference type="PANTHER" id="PTHR44688">
    <property type="entry name" value="DNA-BINDING TRANSCRIPTIONAL ACTIVATOR DEVR_DOSR"/>
    <property type="match status" value="1"/>
</dbReference>
<organism evidence="7 8">
    <name type="scientific">Paraburkholderia hospita</name>
    <dbReference type="NCBI Taxonomy" id="169430"/>
    <lineage>
        <taxon>Bacteria</taxon>
        <taxon>Pseudomonadati</taxon>
        <taxon>Pseudomonadota</taxon>
        <taxon>Betaproteobacteria</taxon>
        <taxon>Burkholderiales</taxon>
        <taxon>Burkholderiaceae</taxon>
        <taxon>Paraburkholderia</taxon>
    </lineage>
</organism>
<proteinExistence type="predicted"/>
<evidence type="ECO:0000256" key="2">
    <source>
        <dbReference type="ARBA" id="ARBA00023125"/>
    </source>
</evidence>
<dbReference type="Gene3D" id="1.10.10.10">
    <property type="entry name" value="Winged helix-like DNA-binding domain superfamily/Winged helix DNA-binding domain"/>
    <property type="match status" value="1"/>
</dbReference>
<dbReference type="PROSITE" id="PS50110">
    <property type="entry name" value="RESPONSE_REGULATORY"/>
    <property type="match status" value="1"/>
</dbReference>
<evidence type="ECO:0000313" key="8">
    <source>
        <dbReference type="Proteomes" id="UP000236649"/>
    </source>
</evidence>
<dbReference type="SUPFAM" id="SSF46894">
    <property type="entry name" value="C-terminal effector domain of the bipartite response regulators"/>
    <property type="match status" value="1"/>
</dbReference>
<evidence type="ECO:0000256" key="4">
    <source>
        <dbReference type="PROSITE-ProRule" id="PRU00169"/>
    </source>
</evidence>
<dbReference type="Pfam" id="PF00072">
    <property type="entry name" value="Response_reg"/>
    <property type="match status" value="1"/>
</dbReference>
<sequence length="220" mass="24510">MDSSSLCTSAQSGQDCAEPVVYVIDDEESMRFALRNLFRSVALRVETFESSLDFLDFPKYDSPSCLILDVRLRGENGLSFQEHVAKSGLCMPVVFMTGHGDIPMTVQAMKAGAVDFFSKPFRDQDMLDAVVDALRRDRERLTAERSVAALRLAYDSLTPREREIMGFVVAGLMNKQIASKVNLCEITVKLHRSRLMRKMAAPTLADLVRKSVSLGVNPQP</sequence>
<dbReference type="KEGG" id="phs:C2L64_47800"/>
<evidence type="ECO:0000256" key="1">
    <source>
        <dbReference type="ARBA" id="ARBA00023015"/>
    </source>
</evidence>
<dbReference type="InterPro" id="IPR016032">
    <property type="entry name" value="Sig_transdc_resp-reg_C-effctor"/>
</dbReference>
<feature type="modified residue" description="4-aspartylphosphate" evidence="4">
    <location>
        <position position="69"/>
    </location>
</feature>
<feature type="domain" description="HTH luxR-type" evidence="5">
    <location>
        <begin position="150"/>
        <end position="215"/>
    </location>
</feature>
<dbReference type="GO" id="GO:0000160">
    <property type="term" value="P:phosphorelay signal transduction system"/>
    <property type="evidence" value="ECO:0007669"/>
    <property type="project" value="InterPro"/>
</dbReference>
<dbReference type="PROSITE" id="PS00622">
    <property type="entry name" value="HTH_LUXR_1"/>
    <property type="match status" value="1"/>
</dbReference>
<dbReference type="CDD" id="cd17537">
    <property type="entry name" value="REC_FixJ"/>
    <property type="match status" value="1"/>
</dbReference>
<protein>
    <submittedName>
        <fullName evidence="7">DNA-binding response regulator</fullName>
    </submittedName>
</protein>
<dbReference type="AlphaFoldDB" id="A0AAN1MQQ3"/>
<evidence type="ECO:0000259" key="6">
    <source>
        <dbReference type="PROSITE" id="PS50110"/>
    </source>
</evidence>
<keyword evidence="2 7" id="KW-0238">DNA-binding</keyword>
<evidence type="ECO:0000313" key="7">
    <source>
        <dbReference type="EMBL" id="AUT75952.1"/>
    </source>
</evidence>
<gene>
    <name evidence="7" type="ORF">C2L64_47800</name>
</gene>
<dbReference type="InterPro" id="IPR036388">
    <property type="entry name" value="WH-like_DNA-bd_sf"/>
</dbReference>
<dbReference type="GO" id="GO:0003677">
    <property type="term" value="F:DNA binding"/>
    <property type="evidence" value="ECO:0007669"/>
    <property type="project" value="UniProtKB-KW"/>
</dbReference>
<dbReference type="InterPro" id="IPR011006">
    <property type="entry name" value="CheY-like_superfamily"/>
</dbReference>
<name>A0AAN1MQQ3_9BURK</name>
<dbReference type="CDD" id="cd06170">
    <property type="entry name" value="LuxR_C_like"/>
    <property type="match status" value="1"/>
</dbReference>
<reference evidence="7 8" key="1">
    <citation type="submission" date="2018-01" db="EMBL/GenBank/DDBJ databases">
        <title>Species boundaries and ecological features among Paraburkholderia terrae DSMZ17804T, P. hospita DSMZ17164T and P. caribensis DSMZ13236T.</title>
        <authorList>
            <person name="Pratama A.A."/>
        </authorList>
    </citation>
    <scope>NUCLEOTIDE SEQUENCE [LARGE SCALE GENOMIC DNA]</scope>
    <source>
        <strain evidence="7 8">DSM 17164</strain>
    </source>
</reference>
<dbReference type="SUPFAM" id="SSF52172">
    <property type="entry name" value="CheY-like"/>
    <property type="match status" value="1"/>
</dbReference>
<dbReference type="GO" id="GO:0006355">
    <property type="term" value="P:regulation of DNA-templated transcription"/>
    <property type="evidence" value="ECO:0007669"/>
    <property type="project" value="InterPro"/>
</dbReference>
<dbReference type="Gene3D" id="3.40.50.2300">
    <property type="match status" value="1"/>
</dbReference>
<dbReference type="InterPro" id="IPR000792">
    <property type="entry name" value="Tscrpt_reg_LuxR_C"/>
</dbReference>
<dbReference type="PANTHER" id="PTHR44688:SF16">
    <property type="entry name" value="DNA-BINDING TRANSCRIPTIONAL ACTIVATOR DEVR_DOSR"/>
    <property type="match status" value="1"/>
</dbReference>
<dbReference type="RefSeq" id="WP_103154224.1">
    <property type="nucleotide sequence ID" value="NZ_CP026108.1"/>
</dbReference>
<feature type="domain" description="Response regulatory" evidence="6">
    <location>
        <begin position="20"/>
        <end position="134"/>
    </location>
</feature>
<dbReference type="GeneID" id="55535970"/>
<accession>A0AAN1MQQ3</accession>
<evidence type="ECO:0000259" key="5">
    <source>
        <dbReference type="PROSITE" id="PS50043"/>
    </source>
</evidence>
<dbReference type="Pfam" id="PF00196">
    <property type="entry name" value="GerE"/>
    <property type="match status" value="1"/>
</dbReference>
<dbReference type="EMBL" id="CP026108">
    <property type="protein sequence ID" value="AUT75952.1"/>
    <property type="molecule type" value="Genomic_DNA"/>
</dbReference>
<keyword evidence="4" id="KW-0597">Phosphoprotein</keyword>
<dbReference type="SMART" id="SM00448">
    <property type="entry name" value="REC"/>
    <property type="match status" value="1"/>
</dbReference>